<gene>
    <name evidence="2" type="ORF">Sangu_0502500</name>
</gene>
<dbReference type="AlphaFoldDB" id="A0AAW2Q8H6"/>
<organism evidence="2">
    <name type="scientific">Sesamum angustifolium</name>
    <dbReference type="NCBI Taxonomy" id="2727405"/>
    <lineage>
        <taxon>Eukaryota</taxon>
        <taxon>Viridiplantae</taxon>
        <taxon>Streptophyta</taxon>
        <taxon>Embryophyta</taxon>
        <taxon>Tracheophyta</taxon>
        <taxon>Spermatophyta</taxon>
        <taxon>Magnoliopsida</taxon>
        <taxon>eudicotyledons</taxon>
        <taxon>Gunneridae</taxon>
        <taxon>Pentapetalae</taxon>
        <taxon>asterids</taxon>
        <taxon>lamiids</taxon>
        <taxon>Lamiales</taxon>
        <taxon>Pedaliaceae</taxon>
        <taxon>Sesamum</taxon>
    </lineage>
</organism>
<feature type="transmembrane region" description="Helical" evidence="1">
    <location>
        <begin position="51"/>
        <end position="72"/>
    </location>
</feature>
<evidence type="ECO:0000256" key="1">
    <source>
        <dbReference type="SAM" id="Phobius"/>
    </source>
</evidence>
<protein>
    <submittedName>
        <fullName evidence="2">UDP-galactose/UDP-glucose transporter 3</fullName>
    </submittedName>
</protein>
<keyword evidence="1" id="KW-0472">Membrane</keyword>
<keyword evidence="1" id="KW-1133">Transmembrane helix</keyword>
<reference evidence="2" key="2">
    <citation type="journal article" date="2024" name="Plant">
        <title>Genomic evolution and insights into agronomic trait innovations of Sesamum species.</title>
        <authorList>
            <person name="Miao H."/>
            <person name="Wang L."/>
            <person name="Qu L."/>
            <person name="Liu H."/>
            <person name="Sun Y."/>
            <person name="Le M."/>
            <person name="Wang Q."/>
            <person name="Wei S."/>
            <person name="Zheng Y."/>
            <person name="Lin W."/>
            <person name="Duan Y."/>
            <person name="Cao H."/>
            <person name="Xiong S."/>
            <person name="Wang X."/>
            <person name="Wei L."/>
            <person name="Li C."/>
            <person name="Ma Q."/>
            <person name="Ju M."/>
            <person name="Zhao R."/>
            <person name="Li G."/>
            <person name="Mu C."/>
            <person name="Tian Q."/>
            <person name="Mei H."/>
            <person name="Zhang T."/>
            <person name="Gao T."/>
            <person name="Zhang H."/>
        </authorList>
    </citation>
    <scope>NUCLEOTIDE SEQUENCE</scope>
    <source>
        <strain evidence="2">G01</strain>
    </source>
</reference>
<keyword evidence="1" id="KW-0812">Transmembrane</keyword>
<reference evidence="2" key="1">
    <citation type="submission" date="2020-06" db="EMBL/GenBank/DDBJ databases">
        <authorList>
            <person name="Li T."/>
            <person name="Hu X."/>
            <person name="Zhang T."/>
            <person name="Song X."/>
            <person name="Zhang H."/>
            <person name="Dai N."/>
            <person name="Sheng W."/>
            <person name="Hou X."/>
            <person name="Wei L."/>
        </authorList>
    </citation>
    <scope>NUCLEOTIDE SEQUENCE</scope>
    <source>
        <strain evidence="2">G01</strain>
        <tissue evidence="2">Leaf</tissue>
    </source>
</reference>
<evidence type="ECO:0000313" key="2">
    <source>
        <dbReference type="EMBL" id="KAL0364049.1"/>
    </source>
</evidence>
<dbReference type="EMBL" id="JACGWK010000003">
    <property type="protein sequence ID" value="KAL0364049.1"/>
    <property type="molecule type" value="Genomic_DNA"/>
</dbReference>
<comment type="caution">
    <text evidence="2">The sequence shown here is derived from an EMBL/GenBank/DDBJ whole genome shotgun (WGS) entry which is preliminary data.</text>
</comment>
<feature type="non-terminal residue" evidence="2">
    <location>
        <position position="87"/>
    </location>
</feature>
<sequence>MESHGAGLRRVFLLAFVSREFGRLIFIKVSFRRLSTKRFGPDKKRFEHLAFLNLAQNVVCLIWSYLMIKIWSNGQNGGAPWWSYWSA</sequence>
<accession>A0AAW2Q8H6</accession>
<name>A0AAW2Q8H6_9LAMI</name>
<proteinExistence type="predicted"/>